<protein>
    <recommendedName>
        <fullName evidence="1">Retrovirus-related Pol polyprotein from transposon TNT 1-94-like beta-barrel domain-containing protein</fullName>
    </recommendedName>
</protein>
<proteinExistence type="predicted"/>
<reference evidence="3" key="1">
    <citation type="submission" date="2016-06" db="EMBL/GenBank/DDBJ databases">
        <title>Parallel loss of symbiosis genes in relatives of nitrogen-fixing non-legume Parasponia.</title>
        <authorList>
            <person name="Van Velzen R."/>
            <person name="Holmer R."/>
            <person name="Bu F."/>
            <person name="Rutten L."/>
            <person name="Van Zeijl A."/>
            <person name="Liu W."/>
            <person name="Santuari L."/>
            <person name="Cao Q."/>
            <person name="Sharma T."/>
            <person name="Shen D."/>
            <person name="Roswanjaya Y."/>
            <person name="Wardhani T."/>
            <person name="Kalhor M.S."/>
            <person name="Jansen J."/>
            <person name="Van den Hoogen J."/>
            <person name="Gungor B."/>
            <person name="Hartog M."/>
            <person name="Hontelez J."/>
            <person name="Verver J."/>
            <person name="Yang W.-C."/>
            <person name="Schijlen E."/>
            <person name="Repin R."/>
            <person name="Schilthuizen M."/>
            <person name="Schranz E."/>
            <person name="Heidstra R."/>
            <person name="Miyata K."/>
            <person name="Fedorova E."/>
            <person name="Kohlen W."/>
            <person name="Bisseling T."/>
            <person name="Smit S."/>
            <person name="Geurts R."/>
        </authorList>
    </citation>
    <scope>NUCLEOTIDE SEQUENCE [LARGE SCALE GENOMIC DNA]</scope>
    <source>
        <strain evidence="3">cv. RG33-2</strain>
    </source>
</reference>
<dbReference type="InterPro" id="IPR054722">
    <property type="entry name" value="PolX-like_BBD"/>
</dbReference>
<comment type="caution">
    <text evidence="2">The sequence shown here is derived from an EMBL/GenBank/DDBJ whole genome shotgun (WGS) entry which is preliminary data.</text>
</comment>
<gene>
    <name evidence="2" type="ORF">TorRG33x02_017830</name>
</gene>
<evidence type="ECO:0000259" key="1">
    <source>
        <dbReference type="Pfam" id="PF22936"/>
    </source>
</evidence>
<evidence type="ECO:0000313" key="2">
    <source>
        <dbReference type="EMBL" id="POO02797.1"/>
    </source>
</evidence>
<dbReference type="OrthoDB" id="1932348at2759"/>
<sequence>MTGDYFLLSSFTKENEGHVMFGNNVKGKILGIDNMGITSSPIIENILLIDSLKYNLLSISQFCDKGYRVIFEPSLCLIENTCSKEIIFEGERKDNIYTIDIEKYFS</sequence>
<organism evidence="2 3">
    <name type="scientific">Trema orientale</name>
    <name type="common">Charcoal tree</name>
    <name type="synonym">Celtis orientalis</name>
    <dbReference type="NCBI Taxonomy" id="63057"/>
    <lineage>
        <taxon>Eukaryota</taxon>
        <taxon>Viridiplantae</taxon>
        <taxon>Streptophyta</taxon>
        <taxon>Embryophyta</taxon>
        <taxon>Tracheophyta</taxon>
        <taxon>Spermatophyta</taxon>
        <taxon>Magnoliopsida</taxon>
        <taxon>eudicotyledons</taxon>
        <taxon>Gunneridae</taxon>
        <taxon>Pentapetalae</taxon>
        <taxon>rosids</taxon>
        <taxon>fabids</taxon>
        <taxon>Rosales</taxon>
        <taxon>Cannabaceae</taxon>
        <taxon>Trema</taxon>
    </lineage>
</organism>
<dbReference type="Pfam" id="PF22936">
    <property type="entry name" value="Pol_BBD"/>
    <property type="match status" value="1"/>
</dbReference>
<dbReference type="Proteomes" id="UP000237000">
    <property type="component" value="Unassembled WGS sequence"/>
</dbReference>
<evidence type="ECO:0000313" key="3">
    <source>
        <dbReference type="Proteomes" id="UP000237000"/>
    </source>
</evidence>
<dbReference type="InParanoid" id="A0A2P5FYF8"/>
<name>A0A2P5FYF8_TREOI</name>
<dbReference type="EMBL" id="JXTC01000004">
    <property type="protein sequence ID" value="POO02797.1"/>
    <property type="molecule type" value="Genomic_DNA"/>
</dbReference>
<feature type="domain" description="Retrovirus-related Pol polyprotein from transposon TNT 1-94-like beta-barrel" evidence="1">
    <location>
        <begin position="1"/>
        <end position="67"/>
    </location>
</feature>
<accession>A0A2P5FYF8</accession>
<dbReference type="AlphaFoldDB" id="A0A2P5FYF8"/>
<keyword evidence="3" id="KW-1185">Reference proteome</keyword>